<dbReference type="SMART" id="SM00028">
    <property type="entry name" value="TPR"/>
    <property type="match status" value="3"/>
</dbReference>
<dbReference type="GO" id="GO:0016567">
    <property type="term" value="P:protein ubiquitination"/>
    <property type="evidence" value="ECO:0007669"/>
    <property type="project" value="UniProtKB-UniPathway"/>
</dbReference>
<dbReference type="InterPro" id="IPR054477">
    <property type="entry name" value="LTN1_E3_ligase_6th"/>
</dbReference>
<dbReference type="GO" id="GO:0072344">
    <property type="term" value="P:rescue of stalled ribosome"/>
    <property type="evidence" value="ECO:0007669"/>
    <property type="project" value="TreeGrafter"/>
</dbReference>
<dbReference type="InterPro" id="IPR054476">
    <property type="entry name" value="Ltn1_N"/>
</dbReference>
<dbReference type="GO" id="GO:0043023">
    <property type="term" value="F:ribosomal large subunit binding"/>
    <property type="evidence" value="ECO:0007669"/>
    <property type="project" value="TreeGrafter"/>
</dbReference>
<evidence type="ECO:0000259" key="17">
    <source>
        <dbReference type="PROSITE" id="PS50089"/>
    </source>
</evidence>
<evidence type="ECO:0000256" key="6">
    <source>
        <dbReference type="ARBA" id="ARBA00017157"/>
    </source>
</evidence>
<dbReference type="GO" id="GO:0061630">
    <property type="term" value="F:ubiquitin protein ligase activity"/>
    <property type="evidence" value="ECO:0007669"/>
    <property type="project" value="UniProtKB-EC"/>
</dbReference>
<keyword evidence="11 15" id="KW-0863">Zinc-finger</keyword>
<dbReference type="EC" id="2.3.2.27" evidence="5"/>
<keyword evidence="8" id="KW-0808">Transferase</keyword>
<evidence type="ECO:0000256" key="12">
    <source>
        <dbReference type="ARBA" id="ARBA00022786"/>
    </source>
</evidence>
<dbReference type="PANTHER" id="PTHR12389:SF0">
    <property type="entry name" value="E3 UBIQUITIN-PROTEIN LIGASE LISTERIN"/>
    <property type="match status" value="1"/>
</dbReference>
<dbReference type="EMBL" id="GITU01002662">
    <property type="protein sequence ID" value="MBC1171365.1"/>
    <property type="molecule type" value="Transcribed_RNA"/>
</dbReference>
<evidence type="ECO:0000313" key="18">
    <source>
        <dbReference type="EMBL" id="MBC1171365.1"/>
    </source>
</evidence>
<feature type="domain" description="RING-type" evidence="17">
    <location>
        <begin position="2031"/>
        <end position="2078"/>
    </location>
</feature>
<evidence type="ECO:0000256" key="7">
    <source>
        <dbReference type="ARBA" id="ARBA00022490"/>
    </source>
</evidence>
<evidence type="ECO:0000256" key="16">
    <source>
        <dbReference type="SAM" id="MobiDB-lite"/>
    </source>
</evidence>
<evidence type="ECO:0000256" key="13">
    <source>
        <dbReference type="ARBA" id="ARBA00022833"/>
    </source>
</evidence>
<dbReference type="InterPro" id="IPR001841">
    <property type="entry name" value="Znf_RING"/>
</dbReference>
<dbReference type="CDD" id="cd16491">
    <property type="entry name" value="RING-CH-C4HC3_LTN1"/>
    <property type="match status" value="1"/>
</dbReference>
<dbReference type="GO" id="GO:0008270">
    <property type="term" value="F:zinc ion binding"/>
    <property type="evidence" value="ECO:0007669"/>
    <property type="project" value="UniProtKB-KW"/>
</dbReference>
<comment type="catalytic activity">
    <reaction evidence="1">
        <text>S-ubiquitinyl-[E2 ubiquitin-conjugating enzyme]-L-cysteine + [acceptor protein]-L-lysine = [E2 ubiquitin-conjugating enzyme]-L-cysteine + N(6)-ubiquitinyl-[acceptor protein]-L-lysine.</text>
        <dbReference type="EC" id="2.3.2.27"/>
    </reaction>
</comment>
<dbReference type="VEuPathDB" id="VectorBase:LLONM1_000782"/>
<keyword evidence="9" id="KW-0479">Metal-binding</keyword>
<evidence type="ECO:0000256" key="9">
    <source>
        <dbReference type="ARBA" id="ARBA00022723"/>
    </source>
</evidence>
<evidence type="ECO:0000256" key="4">
    <source>
        <dbReference type="ARBA" id="ARBA00007997"/>
    </source>
</evidence>
<comment type="subcellular location">
    <subcellularLocation>
        <location evidence="2">Cytoplasm</location>
        <location evidence="2">Cytosol</location>
    </subcellularLocation>
</comment>
<evidence type="ECO:0000256" key="15">
    <source>
        <dbReference type="PROSITE-ProRule" id="PRU00175"/>
    </source>
</evidence>
<dbReference type="GO" id="GO:1990112">
    <property type="term" value="C:RQC complex"/>
    <property type="evidence" value="ECO:0007669"/>
    <property type="project" value="InterPro"/>
</dbReference>
<evidence type="ECO:0000256" key="10">
    <source>
        <dbReference type="ARBA" id="ARBA00022737"/>
    </source>
</evidence>
<dbReference type="SUPFAM" id="SSF57850">
    <property type="entry name" value="RING/U-box"/>
    <property type="match status" value="1"/>
</dbReference>
<keyword evidence="7" id="KW-0963">Cytoplasm</keyword>
<dbReference type="InterPro" id="IPR016024">
    <property type="entry name" value="ARM-type_fold"/>
</dbReference>
<feature type="compositionally biased region" description="Polar residues" evidence="16">
    <location>
        <begin position="419"/>
        <end position="435"/>
    </location>
</feature>
<dbReference type="FunFam" id="3.30.40.10:FF:000038">
    <property type="entry name" value="E3 ubiquitin-protein ligase listerin"/>
    <property type="match status" value="1"/>
</dbReference>
<accession>A0A7G3AGG0</accession>
<evidence type="ECO:0000256" key="11">
    <source>
        <dbReference type="ARBA" id="ARBA00022771"/>
    </source>
</evidence>
<dbReference type="InterPro" id="IPR039795">
    <property type="entry name" value="LTN1/Rkr1"/>
</dbReference>
<feature type="region of interest" description="Disordered" evidence="16">
    <location>
        <begin position="177"/>
        <end position="250"/>
    </location>
</feature>
<dbReference type="SUPFAM" id="SSF48371">
    <property type="entry name" value="ARM repeat"/>
    <property type="match status" value="1"/>
</dbReference>
<reference evidence="18" key="1">
    <citation type="journal article" date="2020" name="BMC">
        <title>Leishmania infection induces a limited differential gene expression in the sand fly midgut.</title>
        <authorList>
            <person name="Coutinho-Abreu I.V."/>
            <person name="Serafim T.D."/>
            <person name="Meneses C."/>
            <person name="Kamhawi S."/>
            <person name="Oliveira F."/>
            <person name="Valenzuela J.G."/>
        </authorList>
    </citation>
    <scope>NUCLEOTIDE SEQUENCE</scope>
    <source>
        <strain evidence="18">Jacobina</strain>
        <tissue evidence="18">Midgut</tissue>
    </source>
</reference>
<dbReference type="Gene3D" id="1.10.287.110">
    <property type="entry name" value="DnaJ domain"/>
    <property type="match status" value="1"/>
</dbReference>
<comment type="pathway">
    <text evidence="3">Protein modification; protein ubiquitination.</text>
</comment>
<dbReference type="Pfam" id="PF10516">
    <property type="entry name" value="SHNi-TPR"/>
    <property type="match status" value="1"/>
</dbReference>
<evidence type="ECO:0000256" key="14">
    <source>
        <dbReference type="ARBA" id="ARBA00032366"/>
    </source>
</evidence>
<dbReference type="GO" id="GO:0005829">
    <property type="term" value="C:cytosol"/>
    <property type="evidence" value="ECO:0007669"/>
    <property type="project" value="UniProtKB-SubCell"/>
</dbReference>
<dbReference type="Pfam" id="PF23009">
    <property type="entry name" value="UBC_like"/>
    <property type="match status" value="1"/>
</dbReference>
<feature type="region of interest" description="Disordered" evidence="16">
    <location>
        <begin position="406"/>
        <end position="435"/>
    </location>
</feature>
<organism evidence="18">
    <name type="scientific">Lutzomyia longipalpis</name>
    <name type="common">Sand fly</name>
    <dbReference type="NCBI Taxonomy" id="7200"/>
    <lineage>
        <taxon>Eukaryota</taxon>
        <taxon>Metazoa</taxon>
        <taxon>Ecdysozoa</taxon>
        <taxon>Arthropoda</taxon>
        <taxon>Hexapoda</taxon>
        <taxon>Insecta</taxon>
        <taxon>Pterygota</taxon>
        <taxon>Neoptera</taxon>
        <taxon>Endopterygota</taxon>
        <taxon>Diptera</taxon>
        <taxon>Nematocera</taxon>
        <taxon>Psychodoidea</taxon>
        <taxon>Psychodidae</taxon>
        <taxon>Lutzomyia</taxon>
        <taxon>Lutzomyia</taxon>
    </lineage>
</organism>
<evidence type="ECO:0000256" key="1">
    <source>
        <dbReference type="ARBA" id="ARBA00000900"/>
    </source>
</evidence>
<dbReference type="PANTHER" id="PTHR12389">
    <property type="entry name" value="ZINC FINGER PROTEIN 294"/>
    <property type="match status" value="1"/>
</dbReference>
<dbReference type="InterPro" id="IPR011989">
    <property type="entry name" value="ARM-like"/>
</dbReference>
<dbReference type="InterPro" id="IPR039804">
    <property type="entry name" value="RING-CH-C4HC3_LTN1"/>
</dbReference>
<dbReference type="Pfam" id="PF22958">
    <property type="entry name" value="Ltn1_1st"/>
    <property type="match status" value="1"/>
</dbReference>
<proteinExistence type="inferred from homology"/>
<dbReference type="GO" id="GO:1990116">
    <property type="term" value="P:ribosome-associated ubiquitin-dependent protein catabolic process"/>
    <property type="evidence" value="ECO:0007669"/>
    <property type="project" value="InterPro"/>
</dbReference>
<dbReference type="InterPro" id="IPR036869">
    <property type="entry name" value="J_dom_sf"/>
</dbReference>
<keyword evidence="13" id="KW-0862">Zinc</keyword>
<evidence type="ECO:0000256" key="8">
    <source>
        <dbReference type="ARBA" id="ARBA00022679"/>
    </source>
</evidence>
<dbReference type="Pfam" id="PF22999">
    <property type="entry name" value="LTN1_E3_ligase_6th"/>
    <property type="match status" value="1"/>
</dbReference>
<feature type="compositionally biased region" description="Acidic residues" evidence="16">
    <location>
        <begin position="227"/>
        <end position="239"/>
    </location>
</feature>
<name>A0A7G3AGG0_LUTLO</name>
<dbReference type="InterPro" id="IPR011990">
    <property type="entry name" value="TPR-like_helical_dom_sf"/>
</dbReference>
<feature type="compositionally biased region" description="Acidic residues" evidence="16">
    <location>
        <begin position="177"/>
        <end position="194"/>
    </location>
</feature>
<sequence>MAKYLAQIIVLGVQTIGKAFSRALKQEIDFSRQAAARQASSGASKGGQSSEARNLRAGMTLDEAQNILNLEKLEKELLEKRYKHLFEVNDKARGGSFYIQSKSQEEIDRAKELFSSGTRSYYVKDYDLAVEDLSQVCTLYSDVYGTLGDELGAPYLLYAKALIALAQNEVKLIDIPEGEGSEDSESESCDEEEGEKAKKEEKDDDGESSKVEPAEKAEASKSKKKEDDDDDDEEEEEGEQTTNPESTEEDITNLQLAWEILELAVNIFTNRGESGKSQLAECHAELAGISFENNNYEEAVRDFKKAKDILITLPDTNQRQLAELYYKMGLSHMMVNAFNDSIDALNSACECLDKVIAENKEKGAPEDEVTELIAELEDSKKDIYSKIEEIKASKLAVLDDIRKTCGSPTAPGKEAPETLPTQRTKNNVRPSSSGRSAEFLGSAMPPFVGFTAVENCGFVPVVPGFVTSEAISDEIDANVDANYQLILRKMAKKDPITKTKALQEFSELVAASDVDLVKTILPFWPRLYINLATDVEHKVREAAEQAHGTLVGKAGKFIAPYLRQLAPVWITSQFDGYAPAASLATASFQRAFPPHKLKEVFNFCQGEILDYVTKILTVHTATTLSNSKSHTPDECEAKYQRTVACCLQGYAMYLQTVSEENLSEVANKNTMLIENQKFWSFHKHKSPNIRSAWYEAVAAVVQKINGLLEKQTPQLVNAVFQNIDESDPIVLPHLWTAVLLVQVNIPTWSQHVNWEKMLMPKLWKILKVGSSVVYPQMLPFISKINAEIQGNEEKLLKFYTNFFDSLSEGLRSRYGSLSKSEMTAIVSCYFECLQYVVIQLLKEDPLKNFNRDLAEKLLDKHILGTISWCMTEGFKCGKCVFSKASAILTSWNQSKAANCEYEELEKKFWMRIFPVIESSVEGKELDSKTEAHVDLCHCLKYSITHRIPKGNKVKFMAEGDVASVHPDSPQVAPVYEEDLKDLVLKICSLYLKKTFELRNSVFIPKLHHFFSEFGTLQLYEKLTEHGDLSELLGSFETMLGDGKLRQEAVVDIILKLYGFSRGERKEILKSLIESPQRNVCNWIITRILSHPLCTEPGIGEILAQEKVQKHLVDQAAAAAKSTSRESFNLLHKCFFQTESGEILIDTTTCANIIDKVSTGLTTTEDKDVIDTCGSFLAQVMPVICADRNKVSIQNEMFLNLFRFSVNQCAMASQADESVWEITTSWQDSLSSGDLLLTDRLLATCSEIIEEKLQEIPTNCMENLAEVTSKLILCSAESLQKDEEKAEFIDKVVDSLLNANVGEYKRNQAFVKHLSLYLDALNQKLTTKNLGSGKEFQDVPHDSTLRNFLQVSLFKMSVIFKLCCNIKRQKSAMVDDEEAEEEEYTEDYCDLEANLLKNPSEEIHYQILDGIFALGCAETLLQHAKVLDEEIEEKIHQLAATVELFLKNIGETLRNTIKEKLFKYANEEGGVWANCLTVLQHLVPNLFENFSNLLICATANRCLIINNFSGTFNDMEDRRILGSCLKILTNAATKIKSKDIPSLYNVDVSELDSETVIFTAELANFLAQLLESFSSDFEDSHWDFVRIALSSWVLSASKSVGSYSDAKVAVFIASVYKLFMAMEKFVVLQKTKSSTEALTRIVEEWEDVFARDVHHVLLRAYVAIVQDTKGDNKWKTYLLDSVSPCVEVLDMKYITLGKKVDLIDFCLMSLSHENHAVRMAASTILYKFTPSLIAADIEVLSKRTDQEQQKGENTWHALWVHFRPYIEHQNDTIAEYVQEFTFKPSELSELPAFPRDTAIPYLLLWDLAVNICRRAPSELRSLYAQWIVECKFEHVILPTLFRLMPVEVLKNWDTSKVSRGEVLFSVLDRTQIANPQVSVGRLACHVYAQTLRYLPVLARKWWQDLAPRQKLLVDKVTTAYVSPMLCQEELRALTEERRQENMVISVHTSTREVIATYSIDDARLELTVTLPPNYPLGPVKVDGNKQIGGRLQSRVVVMQLTIFLTHQNGTINDGLSLWKRNLDKKFEGVEECYVCYSVIHQDTCQLPKLTCKTCRKKFHGPCLYKWFSTSNKSTCPICRNIF</sequence>
<evidence type="ECO:0000256" key="3">
    <source>
        <dbReference type="ARBA" id="ARBA00004906"/>
    </source>
</evidence>
<dbReference type="VEuPathDB" id="VectorBase:LLONM1_000783"/>
<dbReference type="UniPathway" id="UPA00143"/>
<comment type="similarity">
    <text evidence="4">Belongs to the LTN1 family.</text>
</comment>
<dbReference type="Gene3D" id="3.30.40.10">
    <property type="entry name" value="Zinc/RING finger domain, C3HC4 (zinc finger)"/>
    <property type="match status" value="1"/>
</dbReference>
<dbReference type="Gene3D" id="1.25.10.10">
    <property type="entry name" value="Leucine-rich Repeat Variant"/>
    <property type="match status" value="1"/>
</dbReference>
<dbReference type="PROSITE" id="PS50089">
    <property type="entry name" value="ZF_RING_2"/>
    <property type="match status" value="1"/>
</dbReference>
<keyword evidence="12" id="KW-0833">Ubl conjugation pathway</keyword>
<dbReference type="InterPro" id="IPR054478">
    <property type="entry name" value="LTN1_UBC"/>
</dbReference>
<keyword evidence="10" id="KW-0677">Repeat</keyword>
<protein>
    <recommendedName>
        <fullName evidence="6">E3 ubiquitin-protein ligase listerin</fullName>
        <ecNumber evidence="5">2.3.2.27</ecNumber>
    </recommendedName>
    <alternativeName>
        <fullName evidence="14">RING-type E3 ubiquitin transferase listerin</fullName>
    </alternativeName>
</protein>
<dbReference type="SUPFAM" id="SSF48452">
    <property type="entry name" value="TPR-like"/>
    <property type="match status" value="1"/>
</dbReference>
<dbReference type="InterPro" id="IPR013083">
    <property type="entry name" value="Znf_RING/FYVE/PHD"/>
</dbReference>
<feature type="compositionally biased region" description="Basic and acidic residues" evidence="16">
    <location>
        <begin position="195"/>
        <end position="226"/>
    </location>
</feature>
<dbReference type="InterPro" id="IPR019734">
    <property type="entry name" value="TPR_rpt"/>
</dbReference>
<dbReference type="Pfam" id="PF03656">
    <property type="entry name" value="Pam16"/>
    <property type="match status" value="1"/>
</dbReference>
<dbReference type="InterPro" id="IPR019544">
    <property type="entry name" value="Tetratricopeptide_SHNi-TPR_dom"/>
</dbReference>
<evidence type="ECO:0000256" key="5">
    <source>
        <dbReference type="ARBA" id="ARBA00012483"/>
    </source>
</evidence>
<evidence type="ECO:0000256" key="2">
    <source>
        <dbReference type="ARBA" id="ARBA00004514"/>
    </source>
</evidence>